<dbReference type="Proteomes" id="UP000316394">
    <property type="component" value="Plasmid unnamed"/>
</dbReference>
<feature type="transmembrane region" description="Helical" evidence="1">
    <location>
        <begin position="56"/>
        <end position="76"/>
    </location>
</feature>
<feature type="transmembrane region" description="Helical" evidence="1">
    <location>
        <begin position="88"/>
        <end position="109"/>
    </location>
</feature>
<keyword evidence="2" id="KW-0614">Plasmid</keyword>
<gene>
    <name evidence="2" type="ORF">FOD75_11185</name>
</gene>
<proteinExistence type="predicted"/>
<accession>A0A517D8G5</accession>
<dbReference type="EMBL" id="CP041677">
    <property type="protein sequence ID" value="QDR73650.1"/>
    <property type="molecule type" value="Genomic_DNA"/>
</dbReference>
<name>A0A517D8G5_LIMRT</name>
<feature type="transmembrane region" description="Helical" evidence="1">
    <location>
        <begin position="29"/>
        <end position="49"/>
    </location>
</feature>
<sequence length="215" mass="24979">MDIQIISKLLIMLLKEPLLMLLKKGWNCFGAFSLLILLEVLFIIFCVVLEKKGKTLVEWIGIIIIPIFLCFSLYELSQKCSSLFENLYNLRSLSLITGLFSFGILNILLDMPSWREGMETYSLTPLGKRIKYFSSLSILAFTTGIIVWQHIQYNGASSNFLLLLWCILLIGFLPFILIMGIADIIQKQRWFFNKFYKKDKKIYIVHIHGKTKVHK</sequence>
<keyword evidence="1" id="KW-1133">Transmembrane helix</keyword>
<feature type="transmembrane region" description="Helical" evidence="1">
    <location>
        <begin position="130"/>
        <end position="148"/>
    </location>
</feature>
<organism evidence="2 3">
    <name type="scientific">Limosilactobacillus reuteri</name>
    <name type="common">Lactobacillus reuteri</name>
    <dbReference type="NCBI Taxonomy" id="1598"/>
    <lineage>
        <taxon>Bacteria</taxon>
        <taxon>Bacillati</taxon>
        <taxon>Bacillota</taxon>
        <taxon>Bacilli</taxon>
        <taxon>Lactobacillales</taxon>
        <taxon>Lactobacillaceae</taxon>
        <taxon>Limosilactobacillus</taxon>
    </lineage>
</organism>
<dbReference type="AlphaFoldDB" id="A0A517D8G5"/>
<geneLocation type="plasmid" evidence="2 3">
    <name>unnamed</name>
</geneLocation>
<dbReference type="RefSeq" id="WP_144228003.1">
    <property type="nucleotide sequence ID" value="NZ_CP041677.1"/>
</dbReference>
<keyword evidence="1" id="KW-0812">Transmembrane</keyword>
<feature type="transmembrane region" description="Helical" evidence="1">
    <location>
        <begin position="160"/>
        <end position="185"/>
    </location>
</feature>
<keyword evidence="1" id="KW-0472">Membrane</keyword>
<protein>
    <submittedName>
        <fullName evidence="2">Uncharacterized protein</fullName>
    </submittedName>
</protein>
<evidence type="ECO:0000313" key="2">
    <source>
        <dbReference type="EMBL" id="QDR73650.1"/>
    </source>
</evidence>
<reference evidence="2 3" key="1">
    <citation type="submission" date="2019-07" db="EMBL/GenBank/DDBJ databases">
        <title>Gastrointestinal microbiota of Peromyscus leucopus, the white-footed mouse.</title>
        <authorList>
            <person name="Milovic A."/>
            <person name="Bassam K."/>
            <person name="Barbour A.G."/>
        </authorList>
    </citation>
    <scope>NUCLEOTIDE SEQUENCE [LARGE SCALE GENOMIC DNA]</scope>
    <source>
        <strain evidence="2 3">LL7</strain>
        <plasmid evidence="2 3">unnamed</plasmid>
    </source>
</reference>
<evidence type="ECO:0000256" key="1">
    <source>
        <dbReference type="SAM" id="Phobius"/>
    </source>
</evidence>
<evidence type="ECO:0000313" key="3">
    <source>
        <dbReference type="Proteomes" id="UP000316394"/>
    </source>
</evidence>